<organism evidence="7 8">
    <name type="scientific">Clostridium cadaveris</name>
    <dbReference type="NCBI Taxonomy" id="1529"/>
    <lineage>
        <taxon>Bacteria</taxon>
        <taxon>Bacillati</taxon>
        <taxon>Bacillota</taxon>
        <taxon>Clostridia</taxon>
        <taxon>Eubacteriales</taxon>
        <taxon>Clostridiaceae</taxon>
        <taxon>Clostridium</taxon>
    </lineage>
</organism>
<keyword evidence="4" id="KW-0238">DNA-binding</keyword>
<sequence>MFKDLIFVDGTSKYVQIADHITKLIEDGMLIEGTKLPSSRELSSILGVGRNTIVEAYGILEEKEFVETLKGKGTFVLGNKIKMKSNWHIDWNTKTNRYAEIAEQLDIVKSEDKWKHGMISFKSISPPGELFDMEEFKRAFLNRISIEEHKILNYGYAIGYRPFLQYLNSYMIEKGACSKNKDIIVTNGFTEGLDMLLSAFTKPGDYILCENPTHNTALKIMKTHELNIIGVDMMEDGLDIDDLEKKIKDRNIKFAYLIPSYHNPTGVVMSISKRNKAYNILRENNIPIIEDGFNEELIYESSHAIPLTTIDGENNGVIYLGSYSKILFPGLRIGWIYGDKRAIEILESVKRCRNIHTSFLDQGILYEFLKSGAFEKYIKKVRRVYKEKYEFTKECIEKNIKEAEIWGEGGLHMFLKIKGIDTRQLLRVCYEKGVIFMPGDVFYINREENSTLRLGFTRLSYEEIEKGIKIIKEALETIKKQQNCGKM</sequence>
<dbReference type="eggNOG" id="COG1167">
    <property type="taxonomic scope" value="Bacteria"/>
</dbReference>
<dbReference type="Pfam" id="PF00392">
    <property type="entry name" value="GntR"/>
    <property type="match status" value="1"/>
</dbReference>
<dbReference type="RefSeq" id="WP_074845227.1">
    <property type="nucleotide sequence ID" value="NZ_FOOE01000008.1"/>
</dbReference>
<evidence type="ECO:0000256" key="2">
    <source>
        <dbReference type="ARBA" id="ARBA00022898"/>
    </source>
</evidence>
<dbReference type="Pfam" id="PF00155">
    <property type="entry name" value="Aminotran_1_2"/>
    <property type="match status" value="1"/>
</dbReference>
<evidence type="ECO:0000256" key="4">
    <source>
        <dbReference type="ARBA" id="ARBA00023125"/>
    </source>
</evidence>
<dbReference type="STRING" id="1529.SAMN04487885_108127"/>
<dbReference type="GO" id="GO:0003824">
    <property type="term" value="F:catalytic activity"/>
    <property type="evidence" value="ECO:0007669"/>
    <property type="project" value="UniProtKB-ARBA"/>
</dbReference>
<dbReference type="InterPro" id="IPR004839">
    <property type="entry name" value="Aminotransferase_I/II_large"/>
</dbReference>
<evidence type="ECO:0000313" key="7">
    <source>
        <dbReference type="EMBL" id="SFF73690.1"/>
    </source>
</evidence>
<reference evidence="7 8" key="1">
    <citation type="submission" date="2016-10" db="EMBL/GenBank/DDBJ databases">
        <authorList>
            <person name="de Groot N.N."/>
        </authorList>
    </citation>
    <scope>NUCLEOTIDE SEQUENCE [LARGE SCALE GENOMIC DNA]</scope>
    <source>
        <strain evidence="7 8">NLAE-zl-G419</strain>
    </source>
</reference>
<proteinExistence type="inferred from homology"/>
<dbReference type="GO" id="GO:0003700">
    <property type="term" value="F:DNA-binding transcription factor activity"/>
    <property type="evidence" value="ECO:0007669"/>
    <property type="project" value="InterPro"/>
</dbReference>
<dbReference type="Gene3D" id="3.90.1150.10">
    <property type="entry name" value="Aspartate Aminotransferase, domain 1"/>
    <property type="match status" value="1"/>
</dbReference>
<dbReference type="CDD" id="cd00609">
    <property type="entry name" value="AAT_like"/>
    <property type="match status" value="1"/>
</dbReference>
<keyword evidence="8" id="KW-1185">Reference proteome</keyword>
<evidence type="ECO:0000256" key="3">
    <source>
        <dbReference type="ARBA" id="ARBA00023015"/>
    </source>
</evidence>
<dbReference type="InterPro" id="IPR015422">
    <property type="entry name" value="PyrdxlP-dep_Trfase_small"/>
</dbReference>
<dbReference type="AlphaFoldDB" id="A0A1I2L5B9"/>
<dbReference type="InterPro" id="IPR036388">
    <property type="entry name" value="WH-like_DNA-bd_sf"/>
</dbReference>
<dbReference type="InterPro" id="IPR051446">
    <property type="entry name" value="HTH_trans_reg/aminotransferase"/>
</dbReference>
<dbReference type="Gene3D" id="1.10.10.10">
    <property type="entry name" value="Winged helix-like DNA-binding domain superfamily/Winged helix DNA-binding domain"/>
    <property type="match status" value="1"/>
</dbReference>
<keyword evidence="3" id="KW-0805">Transcription regulation</keyword>
<keyword evidence="5" id="KW-0804">Transcription</keyword>
<dbReference type="InterPro" id="IPR000524">
    <property type="entry name" value="Tscrpt_reg_HTH_GntR"/>
</dbReference>
<dbReference type="SUPFAM" id="SSF46785">
    <property type="entry name" value="Winged helix' DNA-binding domain"/>
    <property type="match status" value="1"/>
</dbReference>
<dbReference type="InterPro" id="IPR015421">
    <property type="entry name" value="PyrdxlP-dep_Trfase_major"/>
</dbReference>
<dbReference type="PROSITE" id="PS50949">
    <property type="entry name" value="HTH_GNTR"/>
    <property type="match status" value="1"/>
</dbReference>
<evidence type="ECO:0000313" key="8">
    <source>
        <dbReference type="Proteomes" id="UP000182135"/>
    </source>
</evidence>
<name>A0A1I2L5B9_9CLOT</name>
<dbReference type="Proteomes" id="UP000182135">
    <property type="component" value="Unassembled WGS sequence"/>
</dbReference>
<dbReference type="SUPFAM" id="SSF53383">
    <property type="entry name" value="PLP-dependent transferases"/>
    <property type="match status" value="1"/>
</dbReference>
<dbReference type="SMART" id="SM00345">
    <property type="entry name" value="HTH_GNTR"/>
    <property type="match status" value="1"/>
</dbReference>
<feature type="domain" description="HTH gntR-type" evidence="6">
    <location>
        <begin position="11"/>
        <end position="79"/>
    </location>
</feature>
<dbReference type="GO" id="GO:0003677">
    <property type="term" value="F:DNA binding"/>
    <property type="evidence" value="ECO:0007669"/>
    <property type="project" value="UniProtKB-KW"/>
</dbReference>
<dbReference type="PANTHER" id="PTHR46577">
    <property type="entry name" value="HTH-TYPE TRANSCRIPTIONAL REGULATORY PROTEIN GABR"/>
    <property type="match status" value="1"/>
</dbReference>
<dbReference type="EMBL" id="FOOE01000008">
    <property type="protein sequence ID" value="SFF73690.1"/>
    <property type="molecule type" value="Genomic_DNA"/>
</dbReference>
<accession>A0A1I2L5B9</accession>
<dbReference type="PANTHER" id="PTHR46577:SF1">
    <property type="entry name" value="HTH-TYPE TRANSCRIPTIONAL REGULATORY PROTEIN GABR"/>
    <property type="match status" value="1"/>
</dbReference>
<dbReference type="InterPro" id="IPR036390">
    <property type="entry name" value="WH_DNA-bd_sf"/>
</dbReference>
<dbReference type="Gene3D" id="3.40.640.10">
    <property type="entry name" value="Type I PLP-dependent aspartate aminotransferase-like (Major domain)"/>
    <property type="match status" value="1"/>
</dbReference>
<protein>
    <submittedName>
        <fullName evidence="7">Transcriptional regulator, GntR family</fullName>
    </submittedName>
</protein>
<evidence type="ECO:0000256" key="5">
    <source>
        <dbReference type="ARBA" id="ARBA00023163"/>
    </source>
</evidence>
<evidence type="ECO:0000259" key="6">
    <source>
        <dbReference type="PROSITE" id="PS50949"/>
    </source>
</evidence>
<dbReference type="OrthoDB" id="9802328at2"/>
<gene>
    <name evidence="7" type="ORF">SAMN04487885_108127</name>
</gene>
<dbReference type="CDD" id="cd07377">
    <property type="entry name" value="WHTH_GntR"/>
    <property type="match status" value="1"/>
</dbReference>
<dbReference type="GO" id="GO:0030170">
    <property type="term" value="F:pyridoxal phosphate binding"/>
    <property type="evidence" value="ECO:0007669"/>
    <property type="project" value="InterPro"/>
</dbReference>
<comment type="similarity">
    <text evidence="1">In the C-terminal section; belongs to the class-I pyridoxal-phosphate-dependent aminotransferase family.</text>
</comment>
<dbReference type="InterPro" id="IPR015424">
    <property type="entry name" value="PyrdxlP-dep_Trfase"/>
</dbReference>
<evidence type="ECO:0000256" key="1">
    <source>
        <dbReference type="ARBA" id="ARBA00005384"/>
    </source>
</evidence>
<keyword evidence="2" id="KW-0663">Pyridoxal phosphate</keyword>